<evidence type="ECO:0008006" key="4">
    <source>
        <dbReference type="Google" id="ProtNLM"/>
    </source>
</evidence>
<keyword evidence="3" id="KW-1185">Reference proteome</keyword>
<sequence>MSTSAIVMMIIGVLIIWGGMGTSIAYAVKKAKERKSI</sequence>
<proteinExistence type="predicted"/>
<organism evidence="2 3">
    <name type="scientific">Domibacillus antri</name>
    <dbReference type="NCBI Taxonomy" id="1714264"/>
    <lineage>
        <taxon>Bacteria</taxon>
        <taxon>Bacillati</taxon>
        <taxon>Bacillota</taxon>
        <taxon>Bacilli</taxon>
        <taxon>Bacillales</taxon>
        <taxon>Bacillaceae</taxon>
        <taxon>Domibacillus</taxon>
    </lineage>
</organism>
<evidence type="ECO:0000313" key="2">
    <source>
        <dbReference type="EMBL" id="OLN22603.1"/>
    </source>
</evidence>
<dbReference type="Pfam" id="PF16951">
    <property type="entry name" value="MaAIMP_sms"/>
    <property type="match status" value="1"/>
</dbReference>
<keyword evidence="1" id="KW-0472">Membrane</keyword>
<keyword evidence="1" id="KW-1133">Transmembrane helix</keyword>
<accession>A0A1Q8Q5G6</accession>
<feature type="transmembrane region" description="Helical" evidence="1">
    <location>
        <begin position="6"/>
        <end position="28"/>
    </location>
</feature>
<dbReference type="AlphaFoldDB" id="A0A1Q8Q5G6"/>
<dbReference type="NCBIfam" id="NF033493">
    <property type="entry name" value="MetS_like_NSS"/>
    <property type="match status" value="1"/>
</dbReference>
<dbReference type="RefSeq" id="WP_075398385.1">
    <property type="nucleotide sequence ID" value="NZ_MSDU01000016.1"/>
</dbReference>
<name>A0A1Q8Q5G6_9BACI</name>
<dbReference type="OrthoDB" id="2055915at2"/>
<dbReference type="EMBL" id="MSDU01000016">
    <property type="protein sequence ID" value="OLN22603.1"/>
    <property type="molecule type" value="Genomic_DNA"/>
</dbReference>
<evidence type="ECO:0000313" key="3">
    <source>
        <dbReference type="Proteomes" id="UP000185568"/>
    </source>
</evidence>
<evidence type="ECO:0000256" key="1">
    <source>
        <dbReference type="SAM" id="Phobius"/>
    </source>
</evidence>
<dbReference type="InterPro" id="IPR031596">
    <property type="entry name" value="MaAIMP_sms"/>
</dbReference>
<keyword evidence="1" id="KW-0812">Transmembrane</keyword>
<reference evidence="2 3" key="1">
    <citation type="submission" date="2016-12" db="EMBL/GenBank/DDBJ databases">
        <title>Domibacillus antri genome sequencing.</title>
        <authorList>
            <person name="Verma A."/>
            <person name="Krishnamurthi S."/>
        </authorList>
    </citation>
    <scope>NUCLEOTIDE SEQUENCE [LARGE SCALE GENOMIC DNA]</scope>
    <source>
        <strain evidence="2 3">XD80</strain>
    </source>
</reference>
<protein>
    <recommendedName>
        <fullName evidence="4">Methionine/alanine importer small subunit</fullName>
    </recommendedName>
</protein>
<comment type="caution">
    <text evidence="2">The sequence shown here is derived from an EMBL/GenBank/DDBJ whole genome shotgun (WGS) entry which is preliminary data.</text>
</comment>
<gene>
    <name evidence="2" type="ORF">BTO30_08945</name>
</gene>
<dbReference type="Proteomes" id="UP000185568">
    <property type="component" value="Unassembled WGS sequence"/>
</dbReference>